<evidence type="ECO:0000256" key="1">
    <source>
        <dbReference type="ARBA" id="ARBA00005437"/>
    </source>
</evidence>
<evidence type="ECO:0000256" key="2">
    <source>
        <dbReference type="SAM" id="MobiDB-lite"/>
    </source>
</evidence>
<proteinExistence type="inferred from homology"/>
<accession>A0A6A7C0N6</accession>
<sequence length="234" mass="25103">MGTRLPSFDTTSNFSNAETIVPDQAHPRLGPQPDKPNIYSPTQSTLSITNLAPLTFTAQTPDGQVICTTQNSRSLLHQRLKFLNAHRSELFTIETVLMTNKNEFRGFSPGGYDFYITRARAITREGIQSTVSFRNASDGKRVELNIRTNWAGSLSHVTYAGSIVAEINPCFIPDTHTVTVAPNVDLSLMAALCICFCKWQGVPARNGASSGGFGMGYVSAAYGGGGFAGGDGGD</sequence>
<dbReference type="SUPFAM" id="SSF54518">
    <property type="entry name" value="Tubby C-terminal domain-like"/>
    <property type="match status" value="1"/>
</dbReference>
<dbReference type="InterPro" id="IPR007612">
    <property type="entry name" value="LOR"/>
</dbReference>
<protein>
    <recommendedName>
        <fullName evidence="5">Tubby C-terminal-like domain-containing protein</fullName>
    </recommendedName>
</protein>
<dbReference type="EMBL" id="MU005975">
    <property type="protein sequence ID" value="KAF2861060.1"/>
    <property type="molecule type" value="Genomic_DNA"/>
</dbReference>
<keyword evidence="4" id="KW-1185">Reference proteome</keyword>
<gene>
    <name evidence="3" type="ORF">K470DRAFT_257201</name>
</gene>
<dbReference type="OrthoDB" id="97518at2759"/>
<dbReference type="Proteomes" id="UP000799421">
    <property type="component" value="Unassembled WGS sequence"/>
</dbReference>
<reference evidence="3" key="1">
    <citation type="journal article" date="2020" name="Stud. Mycol.">
        <title>101 Dothideomycetes genomes: a test case for predicting lifestyles and emergence of pathogens.</title>
        <authorList>
            <person name="Haridas S."/>
            <person name="Albert R."/>
            <person name="Binder M."/>
            <person name="Bloem J."/>
            <person name="Labutti K."/>
            <person name="Salamov A."/>
            <person name="Andreopoulos B."/>
            <person name="Baker S."/>
            <person name="Barry K."/>
            <person name="Bills G."/>
            <person name="Bluhm B."/>
            <person name="Cannon C."/>
            <person name="Castanera R."/>
            <person name="Culley D."/>
            <person name="Daum C."/>
            <person name="Ezra D."/>
            <person name="Gonzalez J."/>
            <person name="Henrissat B."/>
            <person name="Kuo A."/>
            <person name="Liang C."/>
            <person name="Lipzen A."/>
            <person name="Lutzoni F."/>
            <person name="Magnuson J."/>
            <person name="Mondo S."/>
            <person name="Nolan M."/>
            <person name="Ohm R."/>
            <person name="Pangilinan J."/>
            <person name="Park H.-J."/>
            <person name="Ramirez L."/>
            <person name="Alfaro M."/>
            <person name="Sun H."/>
            <person name="Tritt A."/>
            <person name="Yoshinaga Y."/>
            <person name="Zwiers L.-H."/>
            <person name="Turgeon B."/>
            <person name="Goodwin S."/>
            <person name="Spatafora J."/>
            <person name="Crous P."/>
            <person name="Grigoriev I."/>
        </authorList>
    </citation>
    <scope>NUCLEOTIDE SEQUENCE</scope>
    <source>
        <strain evidence="3">CBS 480.64</strain>
    </source>
</reference>
<dbReference type="Gene3D" id="2.40.160.200">
    <property type="entry name" value="LURP1-related"/>
    <property type="match status" value="1"/>
</dbReference>
<feature type="compositionally biased region" description="Polar residues" evidence="2">
    <location>
        <begin position="8"/>
        <end position="18"/>
    </location>
</feature>
<feature type="region of interest" description="Disordered" evidence="2">
    <location>
        <begin position="1"/>
        <end position="38"/>
    </location>
</feature>
<dbReference type="InterPro" id="IPR038595">
    <property type="entry name" value="LOR_sf"/>
</dbReference>
<evidence type="ECO:0000313" key="4">
    <source>
        <dbReference type="Proteomes" id="UP000799421"/>
    </source>
</evidence>
<comment type="similarity">
    <text evidence="1">Belongs to the LOR family.</text>
</comment>
<dbReference type="Pfam" id="PF04525">
    <property type="entry name" value="LOR"/>
    <property type="match status" value="1"/>
</dbReference>
<organism evidence="3 4">
    <name type="scientific">Piedraia hortae CBS 480.64</name>
    <dbReference type="NCBI Taxonomy" id="1314780"/>
    <lineage>
        <taxon>Eukaryota</taxon>
        <taxon>Fungi</taxon>
        <taxon>Dikarya</taxon>
        <taxon>Ascomycota</taxon>
        <taxon>Pezizomycotina</taxon>
        <taxon>Dothideomycetes</taxon>
        <taxon>Dothideomycetidae</taxon>
        <taxon>Capnodiales</taxon>
        <taxon>Piedraiaceae</taxon>
        <taxon>Piedraia</taxon>
    </lineage>
</organism>
<dbReference type="AlphaFoldDB" id="A0A6A7C0N6"/>
<evidence type="ECO:0000313" key="3">
    <source>
        <dbReference type="EMBL" id="KAF2861060.1"/>
    </source>
</evidence>
<evidence type="ECO:0008006" key="5">
    <source>
        <dbReference type="Google" id="ProtNLM"/>
    </source>
</evidence>
<name>A0A6A7C0N6_9PEZI</name>
<dbReference type="InterPro" id="IPR025659">
    <property type="entry name" value="Tubby-like_C"/>
</dbReference>